<dbReference type="Pfam" id="PF03591">
    <property type="entry name" value="AzlC"/>
    <property type="match status" value="1"/>
</dbReference>
<dbReference type="AlphaFoldDB" id="A0A3E4LV73"/>
<dbReference type="Proteomes" id="UP000284902">
    <property type="component" value="Unassembled WGS sequence"/>
</dbReference>
<gene>
    <name evidence="10" type="ORF">DW672_13470</name>
    <name evidence="9" type="ORF">DXD17_04925</name>
</gene>
<keyword evidence="7 8" id="KW-0472">Membrane</keyword>
<feature type="transmembrane region" description="Helical" evidence="8">
    <location>
        <begin position="36"/>
        <end position="57"/>
    </location>
</feature>
<dbReference type="EMBL" id="QSQN01000010">
    <property type="protein sequence ID" value="RGK41175.1"/>
    <property type="molecule type" value="Genomic_DNA"/>
</dbReference>
<keyword evidence="6 8" id="KW-1133">Transmembrane helix</keyword>
<dbReference type="InterPro" id="IPR011606">
    <property type="entry name" value="Brnchd-chn_aa_trnsp_permease"/>
</dbReference>
<comment type="subcellular location">
    <subcellularLocation>
        <location evidence="1">Cell membrane</location>
        <topology evidence="1">Multi-pass membrane protein</topology>
    </subcellularLocation>
</comment>
<comment type="similarity">
    <text evidence="2">Belongs to the AzlC family.</text>
</comment>
<dbReference type="PANTHER" id="PTHR34979:SF1">
    <property type="entry name" value="INNER MEMBRANE PROTEIN YGAZ"/>
    <property type="match status" value="1"/>
</dbReference>
<dbReference type="GO" id="GO:1903785">
    <property type="term" value="P:L-valine transmembrane transport"/>
    <property type="evidence" value="ECO:0007669"/>
    <property type="project" value="TreeGrafter"/>
</dbReference>
<protein>
    <recommendedName>
        <fullName evidence="13">Azaleucine resistance protein AzlC</fullName>
    </recommendedName>
</protein>
<dbReference type="EMBL" id="QRHG01000061">
    <property type="protein sequence ID" value="RHF55650.1"/>
    <property type="molecule type" value="Genomic_DNA"/>
</dbReference>
<evidence type="ECO:0000256" key="8">
    <source>
        <dbReference type="SAM" id="Phobius"/>
    </source>
</evidence>
<feature type="transmembrane region" description="Helical" evidence="8">
    <location>
        <begin position="12"/>
        <end position="30"/>
    </location>
</feature>
<keyword evidence="5 8" id="KW-0812">Transmembrane</keyword>
<evidence type="ECO:0000256" key="5">
    <source>
        <dbReference type="ARBA" id="ARBA00022692"/>
    </source>
</evidence>
<name>A0A3E4LV73_9FIRM</name>
<reference evidence="11 12" key="1">
    <citation type="submission" date="2018-08" db="EMBL/GenBank/DDBJ databases">
        <title>A genome reference for cultivated species of the human gut microbiota.</title>
        <authorList>
            <person name="Zou Y."/>
            <person name="Xue W."/>
            <person name="Luo G."/>
        </authorList>
    </citation>
    <scope>NUCLEOTIDE SEQUENCE [LARGE SCALE GENOMIC DNA]</scope>
    <source>
        <strain evidence="10 12">AM25-1LB</strain>
        <strain evidence="9 11">TF11-7</strain>
    </source>
</reference>
<comment type="caution">
    <text evidence="9">The sequence shown here is derived from an EMBL/GenBank/DDBJ whole genome shotgun (WGS) entry which is preliminary data.</text>
</comment>
<dbReference type="GO" id="GO:0005886">
    <property type="term" value="C:plasma membrane"/>
    <property type="evidence" value="ECO:0007669"/>
    <property type="project" value="UniProtKB-SubCell"/>
</dbReference>
<evidence type="ECO:0000256" key="3">
    <source>
        <dbReference type="ARBA" id="ARBA00022448"/>
    </source>
</evidence>
<feature type="transmembrane region" description="Helical" evidence="8">
    <location>
        <begin position="78"/>
        <end position="93"/>
    </location>
</feature>
<evidence type="ECO:0008006" key="13">
    <source>
        <dbReference type="Google" id="ProtNLM"/>
    </source>
</evidence>
<evidence type="ECO:0000256" key="4">
    <source>
        <dbReference type="ARBA" id="ARBA00022475"/>
    </source>
</evidence>
<proteinExistence type="inferred from homology"/>
<keyword evidence="3" id="KW-0813">Transport</keyword>
<dbReference type="Proteomes" id="UP000260793">
    <property type="component" value="Unassembled WGS sequence"/>
</dbReference>
<dbReference type="PANTHER" id="PTHR34979">
    <property type="entry name" value="INNER MEMBRANE PROTEIN YGAZ"/>
    <property type="match status" value="1"/>
</dbReference>
<evidence type="ECO:0000256" key="7">
    <source>
        <dbReference type="ARBA" id="ARBA00023136"/>
    </source>
</evidence>
<evidence type="ECO:0000313" key="9">
    <source>
        <dbReference type="EMBL" id="RGK41175.1"/>
    </source>
</evidence>
<evidence type="ECO:0000313" key="12">
    <source>
        <dbReference type="Proteomes" id="UP000284902"/>
    </source>
</evidence>
<sequence length="94" mass="10732">MKRKAFKAAFPYTLPILAGFSFLGMAYGIYMNASGFSFVYPLCMSFLIYGGSLEFVAVEMLEKNMETEYVPVHRCRNDKLYAVTAFFVTLFFIS</sequence>
<evidence type="ECO:0000313" key="11">
    <source>
        <dbReference type="Proteomes" id="UP000260793"/>
    </source>
</evidence>
<organism evidence="9 11">
    <name type="scientific">[Ruminococcus] lactaris</name>
    <dbReference type="NCBI Taxonomy" id="46228"/>
    <lineage>
        <taxon>Bacteria</taxon>
        <taxon>Bacillati</taxon>
        <taxon>Bacillota</taxon>
        <taxon>Clostridia</taxon>
        <taxon>Lachnospirales</taxon>
        <taxon>Lachnospiraceae</taxon>
        <taxon>Mediterraneibacter</taxon>
    </lineage>
</organism>
<accession>A0A3E4LV73</accession>
<evidence type="ECO:0000256" key="2">
    <source>
        <dbReference type="ARBA" id="ARBA00010735"/>
    </source>
</evidence>
<evidence type="ECO:0000313" key="10">
    <source>
        <dbReference type="EMBL" id="RHF55650.1"/>
    </source>
</evidence>
<evidence type="ECO:0000256" key="1">
    <source>
        <dbReference type="ARBA" id="ARBA00004651"/>
    </source>
</evidence>
<keyword evidence="4" id="KW-1003">Cell membrane</keyword>
<evidence type="ECO:0000256" key="6">
    <source>
        <dbReference type="ARBA" id="ARBA00022989"/>
    </source>
</evidence>